<sequence>MKIIKKLRLLVCLVCMLMATQAIAQTQSQPEAYRLYDSKGKSITYDQLIKSIAKVDVVFVGEIHNCVITHWLEQKLLESLYKVHGKSLKMGMEMFESDNQLILDEYLHGQITGDRFEDEARLWPNYSTDYAGLISYAREHHIPVVATNVPRRYATAVKEHGLAYLDSLSTEAKSYMAPLPIRFQTNESVEQGFALMGVMGKNKNANPRQIAEAQAIKDATMAWRIAKNLPSKFIHFNGNFHTDNHDGIIPYLLQYKPGTTYTVVRAVRQEDISHLEEDYKGIADFYICVPEDMTTSY</sequence>
<evidence type="ECO:0000313" key="1">
    <source>
        <dbReference type="EMBL" id="SNS07503.1"/>
    </source>
</evidence>
<accession>A0A2K9HBU7</accession>
<dbReference type="OrthoDB" id="1680202at2"/>
<dbReference type="SUPFAM" id="SSF159501">
    <property type="entry name" value="EreA/ChaN-like"/>
    <property type="match status" value="1"/>
</dbReference>
<dbReference type="Pfam" id="PF04187">
    <property type="entry name" value="Cofac_haem_bdg"/>
    <property type="match status" value="1"/>
</dbReference>
<dbReference type="Proteomes" id="UP000198427">
    <property type="component" value="Unassembled WGS sequence"/>
</dbReference>
<dbReference type="InterPro" id="IPR007314">
    <property type="entry name" value="Cofac_haem-bd_dom"/>
</dbReference>
<reference evidence="1 2" key="1">
    <citation type="submission" date="2017-06" db="EMBL/GenBank/DDBJ databases">
        <authorList>
            <person name="Varghese N."/>
            <person name="Submissions S."/>
        </authorList>
    </citation>
    <scope>NUCLEOTIDE SEQUENCE [LARGE SCALE GENOMIC DNA]</scope>
    <source>
        <strain evidence="1 2">DSM 26989</strain>
    </source>
</reference>
<dbReference type="KEGG" id="pje:CRM71_11960"/>
<organism evidence="1 2">
    <name type="scientific">Prevotella jejuni</name>
    <dbReference type="NCBI Taxonomy" id="1177574"/>
    <lineage>
        <taxon>Bacteria</taxon>
        <taxon>Pseudomonadati</taxon>
        <taxon>Bacteroidota</taxon>
        <taxon>Bacteroidia</taxon>
        <taxon>Bacteroidales</taxon>
        <taxon>Prevotellaceae</taxon>
        <taxon>Prevotella</taxon>
    </lineage>
</organism>
<protein>
    <submittedName>
        <fullName evidence="1">Uncharacterized iron-regulated protein</fullName>
    </submittedName>
</protein>
<name>A0A2K9HBU7_9BACT</name>
<keyword evidence="2" id="KW-1185">Reference proteome</keyword>
<dbReference type="AlphaFoldDB" id="A0A2K9HBU7"/>
<dbReference type="Gene3D" id="3.40.50.11550">
    <property type="match status" value="1"/>
</dbReference>
<dbReference type="RefSeq" id="WP_089367025.1">
    <property type="nucleotide sequence ID" value="NZ_CAUTGU010000077.1"/>
</dbReference>
<evidence type="ECO:0000313" key="2">
    <source>
        <dbReference type="Proteomes" id="UP000198427"/>
    </source>
</evidence>
<comment type="caution">
    <text evidence="1">The sequence shown here is derived from an EMBL/GenBank/DDBJ whole genome shotgun (WGS) entry which is preliminary data.</text>
</comment>
<proteinExistence type="predicted"/>
<dbReference type="EMBL" id="FZNZ01000036">
    <property type="protein sequence ID" value="SNS07503.1"/>
    <property type="molecule type" value="Genomic_DNA"/>
</dbReference>
<dbReference type="CDD" id="cd14727">
    <property type="entry name" value="ChanN-like"/>
    <property type="match status" value="1"/>
</dbReference>
<dbReference type="GeneID" id="94030079"/>
<gene>
    <name evidence="1" type="ORF">SAMN06265364_13611</name>
</gene>